<proteinExistence type="predicted"/>
<dbReference type="Proteomes" id="UP001218188">
    <property type="component" value="Unassembled WGS sequence"/>
</dbReference>
<accession>A0AAD6TFV6</accession>
<keyword evidence="3" id="KW-1185">Reference proteome</keyword>
<evidence type="ECO:0000313" key="2">
    <source>
        <dbReference type="EMBL" id="KAJ7044606.1"/>
    </source>
</evidence>
<comment type="caution">
    <text evidence="2">The sequence shown here is derived from an EMBL/GenBank/DDBJ whole genome shotgun (WGS) entry which is preliminary data.</text>
</comment>
<evidence type="ECO:0000256" key="1">
    <source>
        <dbReference type="SAM" id="MobiDB-lite"/>
    </source>
</evidence>
<dbReference type="AlphaFoldDB" id="A0AAD6TFV6"/>
<feature type="region of interest" description="Disordered" evidence="1">
    <location>
        <begin position="51"/>
        <end position="75"/>
    </location>
</feature>
<gene>
    <name evidence="2" type="ORF">C8F04DRAFT_1249878</name>
</gene>
<dbReference type="EMBL" id="JARJCM010000006">
    <property type="protein sequence ID" value="KAJ7044606.1"/>
    <property type="molecule type" value="Genomic_DNA"/>
</dbReference>
<sequence>MPAPKSYCGLDLPVPRDFDFVDWRKTPADRDIPADMSLQEKNQYDYNVEMDNRRRRREKAAPFSQQQMSVRGPDMNQVAAGMNALGLYS</sequence>
<name>A0AAD6TFV6_9AGAR</name>
<protein>
    <submittedName>
        <fullName evidence="2">Uncharacterized protein</fullName>
    </submittedName>
</protein>
<evidence type="ECO:0000313" key="3">
    <source>
        <dbReference type="Proteomes" id="UP001218188"/>
    </source>
</evidence>
<organism evidence="2 3">
    <name type="scientific">Mycena alexandri</name>
    <dbReference type="NCBI Taxonomy" id="1745969"/>
    <lineage>
        <taxon>Eukaryota</taxon>
        <taxon>Fungi</taxon>
        <taxon>Dikarya</taxon>
        <taxon>Basidiomycota</taxon>
        <taxon>Agaricomycotina</taxon>
        <taxon>Agaricomycetes</taxon>
        <taxon>Agaricomycetidae</taxon>
        <taxon>Agaricales</taxon>
        <taxon>Marasmiineae</taxon>
        <taxon>Mycenaceae</taxon>
        <taxon>Mycena</taxon>
    </lineage>
</organism>
<reference evidence="2" key="1">
    <citation type="submission" date="2023-03" db="EMBL/GenBank/DDBJ databases">
        <title>Massive genome expansion in bonnet fungi (Mycena s.s.) driven by repeated elements and novel gene families across ecological guilds.</title>
        <authorList>
            <consortium name="Lawrence Berkeley National Laboratory"/>
            <person name="Harder C.B."/>
            <person name="Miyauchi S."/>
            <person name="Viragh M."/>
            <person name="Kuo A."/>
            <person name="Thoen E."/>
            <person name="Andreopoulos B."/>
            <person name="Lu D."/>
            <person name="Skrede I."/>
            <person name="Drula E."/>
            <person name="Henrissat B."/>
            <person name="Morin E."/>
            <person name="Kohler A."/>
            <person name="Barry K."/>
            <person name="LaButti K."/>
            <person name="Morin E."/>
            <person name="Salamov A."/>
            <person name="Lipzen A."/>
            <person name="Mereny Z."/>
            <person name="Hegedus B."/>
            <person name="Baldrian P."/>
            <person name="Stursova M."/>
            <person name="Weitz H."/>
            <person name="Taylor A."/>
            <person name="Grigoriev I.V."/>
            <person name="Nagy L.G."/>
            <person name="Martin F."/>
            <person name="Kauserud H."/>
        </authorList>
    </citation>
    <scope>NUCLEOTIDE SEQUENCE</scope>
    <source>
        <strain evidence="2">CBHHK200</strain>
    </source>
</reference>